<dbReference type="GO" id="GO:0006779">
    <property type="term" value="P:porphyrin-containing compound biosynthetic process"/>
    <property type="evidence" value="ECO:0007669"/>
    <property type="project" value="TreeGrafter"/>
</dbReference>
<dbReference type="Proteomes" id="UP000584587">
    <property type="component" value="Unassembled WGS sequence"/>
</dbReference>
<reference evidence="1 2" key="1">
    <citation type="submission" date="2020-04" db="EMBL/GenBank/DDBJ databases">
        <title>Complete genome sequence of Spiroplasma platyhelix ATCC 51748, an insect isolate.</title>
        <authorList>
            <person name="Green E.A."/>
            <person name="Klassen J.L."/>
        </authorList>
    </citation>
    <scope>NUCLEOTIDE SEQUENCE [LARGE SCALE GENOMIC DNA]</scope>
    <source>
        <strain evidence="1 2">PALS-1</strain>
    </source>
</reference>
<dbReference type="SUPFAM" id="SSF102114">
    <property type="entry name" value="Radical SAM enzymes"/>
    <property type="match status" value="1"/>
</dbReference>
<dbReference type="InterPro" id="IPR058240">
    <property type="entry name" value="rSAM_sf"/>
</dbReference>
<dbReference type="AlphaFoldDB" id="A0A846TVQ0"/>
<evidence type="ECO:0000313" key="1">
    <source>
        <dbReference type="EMBL" id="NKE38222.1"/>
    </source>
</evidence>
<comment type="caution">
    <text evidence="1">The sequence shown here is derived from an EMBL/GenBank/DDBJ whole genome shotgun (WGS) entry which is preliminary data.</text>
</comment>
<accession>A0A846TVQ0</accession>
<gene>
    <name evidence="1" type="ORF">HER12_00430</name>
</gene>
<dbReference type="RefSeq" id="WP_168104700.1">
    <property type="nucleotide sequence ID" value="NZ_CP051215.1"/>
</dbReference>
<evidence type="ECO:0000313" key="2">
    <source>
        <dbReference type="Proteomes" id="UP000584587"/>
    </source>
</evidence>
<name>A0A846TVQ0_9MOLU</name>
<keyword evidence="2" id="KW-1185">Reference proteome</keyword>
<dbReference type="GO" id="GO:0051539">
    <property type="term" value="F:4 iron, 4 sulfur cluster binding"/>
    <property type="evidence" value="ECO:0007669"/>
    <property type="project" value="TreeGrafter"/>
</dbReference>
<dbReference type="InterPro" id="IPR034505">
    <property type="entry name" value="Coproporphyrinogen-III_oxidase"/>
</dbReference>
<dbReference type="PANTHER" id="PTHR13932">
    <property type="entry name" value="COPROPORPHYRINIGEN III OXIDASE"/>
    <property type="match status" value="1"/>
</dbReference>
<sequence>MNFIEHLFINLNYQNENENFLDFYVTLEKEINILKENYQLQIKTIYIATNDFLFLTNQQLVSLLSLLKQFTNNLTEYSFEIGYETLQQEQLEILKQFSINRLVWKVRTFSTKFLSQINQNFNAEKMMSLIKVSFEAGYRNFSIDLENNISKQSKSDLISDLKITLKLNSPHISYQSHNDSHSVEKKKIISEFLKQHNYQNYEFFSFTKAKKYYSQQTLAYLTLKNWYGLGPNASSFLKLDDQFITINNSGQIPWNSELITLTHEEYYQLILTQNLMLQEGIALKKNDVLKHQAFWPQITTLITNGYLQLENDYLKATNQGWDLLNDILIDIIIST</sequence>
<protein>
    <recommendedName>
        <fullName evidence="3">Oxygen-independent coproporphyrinogen III oxidase</fullName>
    </recommendedName>
</protein>
<dbReference type="PANTHER" id="PTHR13932:SF5">
    <property type="entry name" value="RADICAL S-ADENOSYL METHIONINE DOMAIN-CONTAINING PROTEIN 1, MITOCHONDRIAL"/>
    <property type="match status" value="1"/>
</dbReference>
<evidence type="ECO:0008006" key="3">
    <source>
        <dbReference type="Google" id="ProtNLM"/>
    </source>
</evidence>
<proteinExistence type="predicted"/>
<dbReference type="GO" id="GO:0005737">
    <property type="term" value="C:cytoplasm"/>
    <property type="evidence" value="ECO:0007669"/>
    <property type="project" value="TreeGrafter"/>
</dbReference>
<organism evidence="1 2">
    <name type="scientific">Spiroplasma platyhelix PALS-1</name>
    <dbReference type="NCBI Taxonomy" id="1276218"/>
    <lineage>
        <taxon>Bacteria</taxon>
        <taxon>Bacillati</taxon>
        <taxon>Mycoplasmatota</taxon>
        <taxon>Mollicutes</taxon>
        <taxon>Entomoplasmatales</taxon>
        <taxon>Spiroplasmataceae</taxon>
        <taxon>Spiroplasma</taxon>
    </lineage>
</organism>
<dbReference type="EMBL" id="JAAVVK010000001">
    <property type="protein sequence ID" value="NKE38222.1"/>
    <property type="molecule type" value="Genomic_DNA"/>
</dbReference>